<dbReference type="GeneID" id="79267295"/>
<evidence type="ECO:0000313" key="1">
    <source>
        <dbReference type="EMBL" id="MFC7235598.1"/>
    </source>
</evidence>
<reference evidence="1 2" key="1">
    <citation type="journal article" date="2019" name="Int. J. Syst. Evol. Microbiol.">
        <title>The Global Catalogue of Microorganisms (GCM) 10K type strain sequencing project: providing services to taxonomists for standard genome sequencing and annotation.</title>
        <authorList>
            <consortium name="The Broad Institute Genomics Platform"/>
            <consortium name="The Broad Institute Genome Sequencing Center for Infectious Disease"/>
            <person name="Wu L."/>
            <person name="Ma J."/>
        </authorList>
    </citation>
    <scope>NUCLEOTIDE SEQUENCE [LARGE SCALE GENOMIC DNA]</scope>
    <source>
        <strain evidence="1 2">DT85</strain>
    </source>
</reference>
<dbReference type="PANTHER" id="PTHR42924:SF3">
    <property type="entry name" value="POLYMERASE_HISTIDINOL PHOSPHATASE N-TERMINAL DOMAIN-CONTAINING PROTEIN"/>
    <property type="match status" value="1"/>
</dbReference>
<dbReference type="Proteomes" id="UP001596398">
    <property type="component" value="Unassembled WGS sequence"/>
</dbReference>
<dbReference type="Pfam" id="PF12228">
    <property type="entry name" value="DUF3604"/>
    <property type="match status" value="1"/>
</dbReference>
<dbReference type="PANTHER" id="PTHR42924">
    <property type="entry name" value="EXONUCLEASE"/>
    <property type="match status" value="1"/>
</dbReference>
<accession>A0ABD5ZQ89</accession>
<protein>
    <submittedName>
        <fullName evidence="1">DUF3604 domain-containing protein</fullName>
    </submittedName>
</protein>
<sequence length="555" mass="60843">MPGPLESLRVFATSRPSLRGLWASRSGSFDRVHPVAPSDAVAGEPVEVVVQAWDEYERFHPFDGALAVSATDPDATVPDRVTFDGDGPPVGPGDPEQGITRIEATFATPGVRYLVFEHGGERYVSNPVRVHADEPATRTLWGDIHLHSQYSDGAGSMATGFRFAREVMALDVCAYTDHDTMGFFVPPSLQRRRMHRRYFGEMRRATEAFNEPGAFVTLFGYEWTKQPNNGGHVNVYFDSADGTLVDSRADGSRTYEGLWERLRAWRERDDTGDVVTIPHHPAEAMYPFDFAATEYDDDLAPLVEVYSQWGSSERPASDGNRRPLAMGQGEIGDAGHYAQDALALGYRVGLLGGSDYHGPYPGHSLLHAKPHLPSLAEWYRDGIGWGHIWRVWNERSYPGGLTAFRAPDRTRAGVFDALRSRAVYATTQPDRILADLSVNGTRVGEAGSEVTVGAPTAEREIAYEVHGTAPLEAVTVVKNTEPWHVERGTSDPDAPLDAFSVSGTVTDDAPVSGPDYDAERGGEADCYYLRVRQAARPDARVPGGAAWLGPVWVRT</sequence>
<gene>
    <name evidence="1" type="ORF">ACFQJ4_09765</name>
</gene>
<dbReference type="InterPro" id="IPR052018">
    <property type="entry name" value="PHP_domain"/>
</dbReference>
<organism evidence="1 2">
    <name type="scientific">Halosegnis marinus</name>
    <dbReference type="NCBI Taxonomy" id="3034023"/>
    <lineage>
        <taxon>Archaea</taxon>
        <taxon>Methanobacteriati</taxon>
        <taxon>Methanobacteriota</taxon>
        <taxon>Stenosarchaea group</taxon>
        <taxon>Halobacteria</taxon>
        <taxon>Halobacteriales</taxon>
        <taxon>Natronomonadaceae</taxon>
        <taxon>Halosegnis</taxon>
    </lineage>
</organism>
<evidence type="ECO:0000313" key="2">
    <source>
        <dbReference type="Proteomes" id="UP001596398"/>
    </source>
</evidence>
<dbReference type="InterPro" id="IPR016195">
    <property type="entry name" value="Pol/histidinol_Pase-like"/>
</dbReference>
<proteinExistence type="predicted"/>
<dbReference type="SUPFAM" id="SSF89550">
    <property type="entry name" value="PHP domain-like"/>
    <property type="match status" value="1"/>
</dbReference>
<dbReference type="InterPro" id="IPR022028">
    <property type="entry name" value="DUF3604"/>
</dbReference>
<keyword evidence="2" id="KW-1185">Reference proteome</keyword>
<dbReference type="AlphaFoldDB" id="A0ABD5ZQ89"/>
<dbReference type="EMBL" id="JBHTAP010000001">
    <property type="protein sequence ID" value="MFC7235598.1"/>
    <property type="molecule type" value="Genomic_DNA"/>
</dbReference>
<dbReference type="RefSeq" id="WP_276233735.1">
    <property type="nucleotide sequence ID" value="NZ_CP119802.1"/>
</dbReference>
<name>A0ABD5ZQ89_9EURY</name>
<dbReference type="Gene3D" id="3.20.20.140">
    <property type="entry name" value="Metal-dependent hydrolases"/>
    <property type="match status" value="1"/>
</dbReference>
<comment type="caution">
    <text evidence="1">The sequence shown here is derived from an EMBL/GenBank/DDBJ whole genome shotgun (WGS) entry which is preliminary data.</text>
</comment>